<name>A0A432VTL7_9GAMM</name>
<comment type="caution">
    <text evidence="1">The sequence shown here is derived from an EMBL/GenBank/DDBJ whole genome shotgun (WGS) entry which is preliminary data.</text>
</comment>
<gene>
    <name evidence="1" type="ORF">CWE06_07290</name>
</gene>
<organism evidence="1 2">
    <name type="scientific">Aliidiomarina haloalkalitolerans</name>
    <dbReference type="NCBI Taxonomy" id="859059"/>
    <lineage>
        <taxon>Bacteria</taxon>
        <taxon>Pseudomonadati</taxon>
        <taxon>Pseudomonadota</taxon>
        <taxon>Gammaproteobacteria</taxon>
        <taxon>Alteromonadales</taxon>
        <taxon>Idiomarinaceae</taxon>
        <taxon>Aliidiomarina</taxon>
    </lineage>
</organism>
<sequence>MKKILPISLAILSITLTPACSDLSQDADIEVLQQEQLRSDMEQLAAATSRSSLREALDDPRLHPYALARAMFEQSELKAQAPTFLFQFAATLLDAEVAPDLVEKELNQLIQEFDEISRQQEFYAQSPWMFYIRMLRFSQQTANHERTERLRLQIENYAEVNTFDLNASGELIDFYIERGQLDDARRHYDRVEDRFGRFILGLPLIKGYVAHEQERAAQLLIDQLSRDLEGVDYFIDDWIKVLLDANRREQAIAFLLDRRDAILATLTSDTPRMFFTHAHNFTTIIKNLQALGRETEAREALVQGYRYGLENSPGDWYLLRGALPYLQGFKALDDDALFAEARRDLFARLYALLETSENFAQIVFGFSNIMQELELESAGLEFIDQVALFNDKEQRVAPEVLYFLLSYSYGVLGDEQKGATYLQPLLNDFTLLEQLMTSLEIGQNVLLTHLLDAGYIEEVQALIGRSPSFTNSRMVFDALITRERYLEALEVITQQRIDPVFDIVMLLQVAHGYLKQGQLPNAEAREFMAQHWSRYMPMESGGSAL</sequence>
<dbReference type="RefSeq" id="WP_126792650.1">
    <property type="nucleotide sequence ID" value="NZ_PIPI01000004.1"/>
</dbReference>
<protein>
    <submittedName>
        <fullName evidence="1">Uncharacterized protein</fullName>
    </submittedName>
</protein>
<accession>A0A432VTL7</accession>
<dbReference type="Proteomes" id="UP000288212">
    <property type="component" value="Unassembled WGS sequence"/>
</dbReference>
<dbReference type="OrthoDB" id="581986at2"/>
<proteinExistence type="predicted"/>
<keyword evidence="2" id="KW-1185">Reference proteome</keyword>
<dbReference type="EMBL" id="PIPI01000004">
    <property type="protein sequence ID" value="RUO19832.1"/>
    <property type="molecule type" value="Genomic_DNA"/>
</dbReference>
<dbReference type="AlphaFoldDB" id="A0A432VTL7"/>
<evidence type="ECO:0000313" key="1">
    <source>
        <dbReference type="EMBL" id="RUO19832.1"/>
    </source>
</evidence>
<reference evidence="1 2" key="1">
    <citation type="journal article" date="2011" name="Front. Microbiol.">
        <title>Genomic signatures of strain selection and enhancement in Bacillus atrophaeus var. globigii, a historical biowarfare simulant.</title>
        <authorList>
            <person name="Gibbons H.S."/>
            <person name="Broomall S.M."/>
            <person name="McNew L.A."/>
            <person name="Daligault H."/>
            <person name="Chapman C."/>
            <person name="Bruce D."/>
            <person name="Karavis M."/>
            <person name="Krepps M."/>
            <person name="McGregor P.A."/>
            <person name="Hong C."/>
            <person name="Park K.H."/>
            <person name="Akmal A."/>
            <person name="Feldman A."/>
            <person name="Lin J.S."/>
            <person name="Chang W.E."/>
            <person name="Higgs B.W."/>
            <person name="Demirev P."/>
            <person name="Lindquist J."/>
            <person name="Liem A."/>
            <person name="Fochler E."/>
            <person name="Read T.D."/>
            <person name="Tapia R."/>
            <person name="Johnson S."/>
            <person name="Bishop-Lilly K.A."/>
            <person name="Detter C."/>
            <person name="Han C."/>
            <person name="Sozhamannan S."/>
            <person name="Rosenzweig C.N."/>
            <person name="Skowronski E.W."/>
        </authorList>
    </citation>
    <scope>NUCLEOTIDE SEQUENCE [LARGE SCALE GENOMIC DNA]</scope>
    <source>
        <strain evidence="1 2">AK5</strain>
    </source>
</reference>
<evidence type="ECO:0000313" key="2">
    <source>
        <dbReference type="Proteomes" id="UP000288212"/>
    </source>
</evidence>